<accession>A0AAV7DPW1</accession>
<evidence type="ECO:0000256" key="1">
    <source>
        <dbReference type="SAM" id="MobiDB-lite"/>
    </source>
</evidence>
<dbReference type="AlphaFoldDB" id="A0AAV7DPW1"/>
<feature type="region of interest" description="Disordered" evidence="1">
    <location>
        <begin position="1"/>
        <end position="57"/>
    </location>
</feature>
<keyword evidence="3" id="KW-1185">Reference proteome</keyword>
<organism evidence="2 3">
    <name type="scientific">Engystomops pustulosus</name>
    <name type="common">Tungara frog</name>
    <name type="synonym">Physalaemus pustulosus</name>
    <dbReference type="NCBI Taxonomy" id="76066"/>
    <lineage>
        <taxon>Eukaryota</taxon>
        <taxon>Metazoa</taxon>
        <taxon>Chordata</taxon>
        <taxon>Craniata</taxon>
        <taxon>Vertebrata</taxon>
        <taxon>Euteleostomi</taxon>
        <taxon>Amphibia</taxon>
        <taxon>Batrachia</taxon>
        <taxon>Anura</taxon>
        <taxon>Neobatrachia</taxon>
        <taxon>Hyloidea</taxon>
        <taxon>Leptodactylidae</taxon>
        <taxon>Leiuperinae</taxon>
        <taxon>Engystomops</taxon>
    </lineage>
</organism>
<feature type="compositionally biased region" description="Low complexity" evidence="1">
    <location>
        <begin position="7"/>
        <end position="21"/>
    </location>
</feature>
<reference evidence="2" key="1">
    <citation type="thesis" date="2020" institute="ProQuest LLC" country="789 East Eisenhower Parkway, Ann Arbor, MI, USA">
        <title>Comparative Genomics and Chromosome Evolution.</title>
        <authorList>
            <person name="Mudd A.B."/>
        </authorList>
    </citation>
    <scope>NUCLEOTIDE SEQUENCE</scope>
    <source>
        <strain evidence="2">237g6f4</strain>
        <tissue evidence="2">Blood</tissue>
    </source>
</reference>
<evidence type="ECO:0000313" key="2">
    <source>
        <dbReference type="EMBL" id="KAG8599193.1"/>
    </source>
</evidence>
<sequence>MDGCLNSSTSQTSEESWETGSNAKKRKRVGKINRGRCTKSKKSKVSSDAPAAETTQSKVTCVSGKQKIFTKKASKFKKKLHSCATWTNSLLRKG</sequence>
<comment type="caution">
    <text evidence="2">The sequence shown here is derived from an EMBL/GenBank/DDBJ whole genome shotgun (WGS) entry which is preliminary data.</text>
</comment>
<name>A0AAV7DPW1_ENGPU</name>
<evidence type="ECO:0000313" key="3">
    <source>
        <dbReference type="Proteomes" id="UP000824782"/>
    </source>
</evidence>
<feature type="compositionally biased region" description="Basic residues" evidence="1">
    <location>
        <begin position="23"/>
        <end position="44"/>
    </location>
</feature>
<proteinExistence type="predicted"/>
<gene>
    <name evidence="2" type="ORF">GDO81_002927</name>
</gene>
<dbReference type="EMBL" id="WNYA01000001">
    <property type="protein sequence ID" value="KAG8599193.1"/>
    <property type="molecule type" value="Genomic_DNA"/>
</dbReference>
<dbReference type="Proteomes" id="UP000824782">
    <property type="component" value="Unassembled WGS sequence"/>
</dbReference>
<protein>
    <submittedName>
        <fullName evidence="2">Uncharacterized protein</fullName>
    </submittedName>
</protein>